<organism evidence="1 2">
    <name type="scientific">Aspergillus candidus</name>
    <dbReference type="NCBI Taxonomy" id="41067"/>
    <lineage>
        <taxon>Eukaryota</taxon>
        <taxon>Fungi</taxon>
        <taxon>Dikarya</taxon>
        <taxon>Ascomycota</taxon>
        <taxon>Pezizomycotina</taxon>
        <taxon>Eurotiomycetes</taxon>
        <taxon>Eurotiomycetidae</taxon>
        <taxon>Eurotiales</taxon>
        <taxon>Aspergillaceae</taxon>
        <taxon>Aspergillus</taxon>
        <taxon>Aspergillus subgen. Circumdati</taxon>
    </lineage>
</organism>
<dbReference type="AlphaFoldDB" id="A0A2I2F665"/>
<reference evidence="1 2" key="1">
    <citation type="submission" date="2017-12" db="EMBL/GenBank/DDBJ databases">
        <authorList>
            <consortium name="DOE Joint Genome Institute"/>
            <person name="Haridas S."/>
            <person name="Kjaerbolling I."/>
            <person name="Vesth T.C."/>
            <person name="Frisvad J.C."/>
            <person name="Nybo J.L."/>
            <person name="Theobald S."/>
            <person name="Kuo A."/>
            <person name="Bowyer P."/>
            <person name="Matsuda Y."/>
            <person name="Mondo S."/>
            <person name="Lyhne E.K."/>
            <person name="Kogle M.E."/>
            <person name="Clum A."/>
            <person name="Lipzen A."/>
            <person name="Salamov A."/>
            <person name="Ngan C.Y."/>
            <person name="Daum C."/>
            <person name="Chiniquy J."/>
            <person name="Barry K."/>
            <person name="LaButti K."/>
            <person name="Simmons B.A."/>
            <person name="Magnuson J.K."/>
            <person name="Mortensen U.H."/>
            <person name="Larsen T.O."/>
            <person name="Grigoriev I.V."/>
            <person name="Baker S.E."/>
            <person name="Andersen M.R."/>
            <person name="Nordberg H.P."/>
            <person name="Cantor M.N."/>
            <person name="Hua S.X."/>
        </authorList>
    </citation>
    <scope>NUCLEOTIDE SEQUENCE [LARGE SCALE GENOMIC DNA]</scope>
    <source>
        <strain evidence="1 2">CBS 102.13</strain>
    </source>
</reference>
<protein>
    <submittedName>
        <fullName evidence="1">Uncharacterized protein</fullName>
    </submittedName>
</protein>
<keyword evidence="2" id="KW-1185">Reference proteome</keyword>
<sequence length="117" mass="13266">MSSVAVVTLVLCRLRGKSHVNIAFFLLHVPALSVVARICHHSYIMFFPHQAWYSFTGVGQVRRDSPGTATVPSKCSKFAVRQPVRLTFYRKAPPSVPEVYTWHPLDLQLIDITTSRR</sequence>
<dbReference type="GeneID" id="36520627"/>
<proteinExistence type="predicted"/>
<dbReference type="RefSeq" id="XP_024670088.1">
    <property type="nucleotide sequence ID" value="XM_024813467.1"/>
</dbReference>
<dbReference type="EMBL" id="KZ559155">
    <property type="protein sequence ID" value="PLB36076.1"/>
    <property type="molecule type" value="Genomic_DNA"/>
</dbReference>
<dbReference type="Proteomes" id="UP000234585">
    <property type="component" value="Unassembled WGS sequence"/>
</dbReference>
<accession>A0A2I2F665</accession>
<evidence type="ECO:0000313" key="1">
    <source>
        <dbReference type="EMBL" id="PLB36076.1"/>
    </source>
</evidence>
<name>A0A2I2F665_ASPCN</name>
<gene>
    <name evidence="1" type="ORF">BDW47DRAFT_109435</name>
</gene>
<evidence type="ECO:0000313" key="2">
    <source>
        <dbReference type="Proteomes" id="UP000234585"/>
    </source>
</evidence>